<proteinExistence type="inferred from homology"/>
<dbReference type="Gene3D" id="3.40.50.1360">
    <property type="match status" value="1"/>
</dbReference>
<dbReference type="AlphaFoldDB" id="A0A834Y4Z6"/>
<dbReference type="EC" id="5.3.1.6" evidence="4"/>
<sequence length="318" mass="33698">MQGAISFNHITAGDKSLFCPKTSLSKSGSKFSGFKKRSLSLSISAVSQNVTTPESQDALKRALAKQAVGLVKSGMVIGLGTGSTASLAIEELGKLIRQGKLKDVVAVGANYQSRVLARQFGVKTVDLNDVNNIDIAFDGVDEVDFNKNLLKGGGAAHTMQKVVDSVAKECIILADQSKVVHLLGSIFPVPVEVLPLAISPVLRRLVTLGGVPEIRSALRKDGPVITDLGNMVVDVRYVLISLSIVLSPHFPNGIPNPAQLENSINMIPGVVEMRLNRIVSGIATSVLVAIQDGDNVMVMDLEDYVKIVDGRTDASSTS</sequence>
<dbReference type="PANTHER" id="PTHR11934">
    <property type="entry name" value="RIBOSE-5-PHOSPHATE ISOMERASE"/>
    <property type="match status" value="1"/>
</dbReference>
<dbReference type="FunFam" id="3.40.50.1360:FF:000001">
    <property type="entry name" value="Ribose-5-phosphate isomerase A"/>
    <property type="match status" value="1"/>
</dbReference>
<dbReference type="InterPro" id="IPR037171">
    <property type="entry name" value="NagB/RpiA_transferase-like"/>
</dbReference>
<comment type="caution">
    <text evidence="7">The sequence shown here is derived from an EMBL/GenBank/DDBJ whole genome shotgun (WGS) entry which is preliminary data.</text>
</comment>
<keyword evidence="8" id="KW-1185">Reference proteome</keyword>
<dbReference type="InterPro" id="IPR004788">
    <property type="entry name" value="Ribose5P_isomerase_type_A"/>
</dbReference>
<evidence type="ECO:0000256" key="5">
    <source>
        <dbReference type="ARBA" id="ARBA00023235"/>
    </source>
</evidence>
<dbReference type="Pfam" id="PF06026">
    <property type="entry name" value="Rib_5-P_isom_A"/>
    <property type="match status" value="1"/>
</dbReference>
<evidence type="ECO:0000256" key="3">
    <source>
        <dbReference type="ARBA" id="ARBA00008088"/>
    </source>
</evidence>
<accession>A0A834Y4Z6</accession>
<protein>
    <recommendedName>
        <fullName evidence="4">ribose-5-phosphate isomerase</fullName>
        <ecNumber evidence="4">5.3.1.6</ecNumber>
    </recommendedName>
    <alternativeName>
        <fullName evidence="6">Phosphoriboisomerase</fullName>
    </alternativeName>
</protein>
<dbReference type="GO" id="GO:0005737">
    <property type="term" value="C:cytoplasm"/>
    <property type="evidence" value="ECO:0007669"/>
    <property type="project" value="TreeGrafter"/>
</dbReference>
<dbReference type="CDD" id="cd01398">
    <property type="entry name" value="RPI_A"/>
    <property type="match status" value="1"/>
</dbReference>
<dbReference type="HAMAP" id="MF_00170">
    <property type="entry name" value="Rib_5P_isom_A"/>
    <property type="match status" value="1"/>
</dbReference>
<gene>
    <name evidence="7" type="ORF">HHK36_033476</name>
</gene>
<dbReference type="PANTHER" id="PTHR11934:SF0">
    <property type="entry name" value="RIBOSE-5-PHOSPHATE ISOMERASE"/>
    <property type="match status" value="1"/>
</dbReference>
<dbReference type="EMBL" id="JABCRI010001459">
    <property type="protein sequence ID" value="KAF8364555.1"/>
    <property type="molecule type" value="Genomic_DNA"/>
</dbReference>
<comment type="catalytic activity">
    <reaction evidence="1">
        <text>aldehydo-D-ribose 5-phosphate = D-ribulose 5-phosphate</text>
        <dbReference type="Rhea" id="RHEA:14657"/>
        <dbReference type="ChEBI" id="CHEBI:58121"/>
        <dbReference type="ChEBI" id="CHEBI:58273"/>
        <dbReference type="EC" id="5.3.1.6"/>
    </reaction>
</comment>
<reference evidence="7 8" key="1">
    <citation type="submission" date="2020-04" db="EMBL/GenBank/DDBJ databases">
        <title>Plant Genome Project.</title>
        <authorList>
            <person name="Zhang R.-G."/>
        </authorList>
    </citation>
    <scope>NUCLEOTIDE SEQUENCE [LARGE SCALE GENOMIC DNA]</scope>
    <source>
        <strain evidence="7">YNK0</strain>
        <tissue evidence="7">Leaf</tissue>
    </source>
</reference>
<evidence type="ECO:0000256" key="1">
    <source>
        <dbReference type="ARBA" id="ARBA00001713"/>
    </source>
</evidence>
<dbReference type="Proteomes" id="UP000655225">
    <property type="component" value="Unassembled WGS sequence"/>
</dbReference>
<dbReference type="OMA" id="YFENIVH"/>
<evidence type="ECO:0000313" key="8">
    <source>
        <dbReference type="Proteomes" id="UP000655225"/>
    </source>
</evidence>
<comment type="similarity">
    <text evidence="3">Belongs to the ribose 5-phosphate isomerase family.</text>
</comment>
<dbReference type="OrthoDB" id="747268at2759"/>
<name>A0A834Y4Z6_TETSI</name>
<dbReference type="GO" id="GO:0009052">
    <property type="term" value="P:pentose-phosphate shunt, non-oxidative branch"/>
    <property type="evidence" value="ECO:0007669"/>
    <property type="project" value="InterPro"/>
</dbReference>
<dbReference type="GO" id="GO:0004751">
    <property type="term" value="F:ribose-5-phosphate isomerase activity"/>
    <property type="evidence" value="ECO:0007669"/>
    <property type="project" value="UniProtKB-EC"/>
</dbReference>
<dbReference type="GO" id="GO:0006014">
    <property type="term" value="P:D-ribose metabolic process"/>
    <property type="evidence" value="ECO:0007669"/>
    <property type="project" value="TreeGrafter"/>
</dbReference>
<dbReference type="NCBIfam" id="NF001924">
    <property type="entry name" value="PRK00702.1"/>
    <property type="match status" value="1"/>
</dbReference>
<evidence type="ECO:0000313" key="7">
    <source>
        <dbReference type="EMBL" id="KAF8364555.1"/>
    </source>
</evidence>
<keyword evidence="5" id="KW-0413">Isomerase</keyword>
<comment type="pathway">
    <text evidence="2">Carbohydrate degradation; pentose phosphate pathway; D-ribose 5-phosphate from D-ribulose 5-phosphate (non-oxidative stage): step 1/1.</text>
</comment>
<dbReference type="NCBIfam" id="TIGR00021">
    <property type="entry name" value="rpiA"/>
    <property type="match status" value="1"/>
</dbReference>
<organism evidence="7 8">
    <name type="scientific">Tetracentron sinense</name>
    <name type="common">Spur-leaf</name>
    <dbReference type="NCBI Taxonomy" id="13715"/>
    <lineage>
        <taxon>Eukaryota</taxon>
        <taxon>Viridiplantae</taxon>
        <taxon>Streptophyta</taxon>
        <taxon>Embryophyta</taxon>
        <taxon>Tracheophyta</taxon>
        <taxon>Spermatophyta</taxon>
        <taxon>Magnoliopsida</taxon>
        <taxon>Trochodendrales</taxon>
        <taxon>Trochodendraceae</taxon>
        <taxon>Tetracentron</taxon>
    </lineage>
</organism>
<dbReference type="Gene3D" id="3.30.70.260">
    <property type="match status" value="1"/>
</dbReference>
<dbReference type="SUPFAM" id="SSF100950">
    <property type="entry name" value="NagB/RpiA/CoA transferase-like"/>
    <property type="match status" value="1"/>
</dbReference>
<dbReference type="SUPFAM" id="SSF75445">
    <property type="entry name" value="D-ribose-5-phosphate isomerase (RpiA), lid domain"/>
    <property type="match status" value="1"/>
</dbReference>
<evidence type="ECO:0000256" key="6">
    <source>
        <dbReference type="ARBA" id="ARBA00029734"/>
    </source>
</evidence>
<evidence type="ECO:0000256" key="4">
    <source>
        <dbReference type="ARBA" id="ARBA00011959"/>
    </source>
</evidence>
<dbReference type="InterPro" id="IPR020672">
    <property type="entry name" value="Ribose5P_isomerase_typA_subgr"/>
</dbReference>
<dbReference type="UniPathway" id="UPA00115">
    <property type="reaction ID" value="UER00412"/>
</dbReference>
<evidence type="ECO:0000256" key="2">
    <source>
        <dbReference type="ARBA" id="ARBA00004988"/>
    </source>
</evidence>